<protein>
    <recommendedName>
        <fullName evidence="3">Tail protein</fullName>
    </recommendedName>
</protein>
<dbReference type="Proteomes" id="UP000279372">
    <property type="component" value="Unassembled WGS sequence"/>
</dbReference>
<dbReference type="NCBIfam" id="TIGR01634">
    <property type="entry name" value="tail_P2_I"/>
    <property type="match status" value="1"/>
</dbReference>
<evidence type="ECO:0008006" key="3">
    <source>
        <dbReference type="Google" id="ProtNLM"/>
    </source>
</evidence>
<dbReference type="AlphaFoldDB" id="A0A3M3YDM4"/>
<dbReference type="InterPro" id="IPR006521">
    <property type="entry name" value="Tail_protein_I"/>
</dbReference>
<dbReference type="RefSeq" id="WP_122224149.1">
    <property type="nucleotide sequence ID" value="NZ_RBQB01000355.1"/>
</dbReference>
<evidence type="ECO:0000313" key="2">
    <source>
        <dbReference type="Proteomes" id="UP000279372"/>
    </source>
</evidence>
<gene>
    <name evidence="1" type="ORF">ALQ33_200009</name>
</gene>
<sequence length="213" mass="23341">MSTDQKVAVPSLQPVNESAIEKALDACFAKLLDRITPPFPVLMNPRDTPVEFLPYLAADRGVTEWDPDAPEEEKRLTVELAWPTKRQAGTQKALENAIRGLQLIPEVTPWYAQTPPGKPYSFSVKAYAPETYSEVMNERLDRRLSDAKSERDTMSVTIGLSATGINYIGAGTLCAEVTTIYPLVLEGLEVSSALFVGGGTFATETTTIYPLEL</sequence>
<accession>A0A3M3YDM4</accession>
<reference evidence="1 2" key="1">
    <citation type="submission" date="2018-08" db="EMBL/GenBank/DDBJ databases">
        <title>Recombination of ecologically and evolutionarily significant loci maintains genetic cohesion in the Pseudomonas syringae species complex.</title>
        <authorList>
            <person name="Dillon M."/>
            <person name="Thakur S."/>
            <person name="Almeida R.N.D."/>
            <person name="Weir B.S."/>
            <person name="Guttman D.S."/>
        </authorList>
    </citation>
    <scope>NUCLEOTIDE SEQUENCE [LARGE SCALE GENOMIC DNA]</scope>
    <source>
        <strain evidence="1 2">ICMP 8902</strain>
    </source>
</reference>
<name>A0A3M3YDM4_9PSED</name>
<comment type="caution">
    <text evidence="1">The sequence shown here is derived from an EMBL/GenBank/DDBJ whole genome shotgun (WGS) entry which is preliminary data.</text>
</comment>
<organism evidence="1 2">
    <name type="scientific">Pseudomonas syringae pv. philadelphi</name>
    <dbReference type="NCBI Taxonomy" id="251706"/>
    <lineage>
        <taxon>Bacteria</taxon>
        <taxon>Pseudomonadati</taxon>
        <taxon>Pseudomonadota</taxon>
        <taxon>Gammaproteobacteria</taxon>
        <taxon>Pseudomonadales</taxon>
        <taxon>Pseudomonadaceae</taxon>
        <taxon>Pseudomonas</taxon>
    </lineage>
</organism>
<dbReference type="Pfam" id="PF09684">
    <property type="entry name" value="Tail_P2_I"/>
    <property type="match status" value="1"/>
</dbReference>
<evidence type="ECO:0000313" key="1">
    <source>
        <dbReference type="EMBL" id="RMO79804.1"/>
    </source>
</evidence>
<dbReference type="EMBL" id="RBQB01000355">
    <property type="protein sequence ID" value="RMO79804.1"/>
    <property type="molecule type" value="Genomic_DNA"/>
</dbReference>
<proteinExistence type="predicted"/>